<protein>
    <submittedName>
        <fullName evidence="2">Uncharacterized protein</fullName>
    </submittedName>
</protein>
<gene>
    <name evidence="2" type="ORF">F751_0177</name>
</gene>
<name>A0A087S9Z3_AUXPR</name>
<reference evidence="2 3" key="1">
    <citation type="journal article" date="2014" name="BMC Genomics">
        <title>Oil accumulation mechanisms of the oleaginous microalga Chlorella protothecoides revealed through its genome, transcriptomes, and proteomes.</title>
        <authorList>
            <person name="Gao C."/>
            <person name="Wang Y."/>
            <person name="Shen Y."/>
            <person name="Yan D."/>
            <person name="He X."/>
            <person name="Dai J."/>
            <person name="Wu Q."/>
        </authorList>
    </citation>
    <scope>NUCLEOTIDE SEQUENCE [LARGE SCALE GENOMIC DNA]</scope>
    <source>
        <strain evidence="2 3">0710</strain>
    </source>
</reference>
<evidence type="ECO:0000313" key="3">
    <source>
        <dbReference type="Proteomes" id="UP000028924"/>
    </source>
</evidence>
<accession>A0A087S9Z3</accession>
<dbReference type="EMBL" id="APJO01001263">
    <property type="protein sequence ID" value="KFM22547.1"/>
    <property type="molecule type" value="Genomic_DNA"/>
</dbReference>
<dbReference type="RefSeq" id="XP_011401822.1">
    <property type="nucleotide sequence ID" value="XM_011403520.1"/>
</dbReference>
<dbReference type="KEGG" id="apro:F751_0177"/>
<proteinExistence type="predicted"/>
<evidence type="ECO:0000313" key="2">
    <source>
        <dbReference type="EMBL" id="KFM22547.1"/>
    </source>
</evidence>
<dbReference type="GeneID" id="23611568"/>
<dbReference type="AlphaFoldDB" id="A0A087S9Z3"/>
<feature type="region of interest" description="Disordered" evidence="1">
    <location>
        <begin position="1"/>
        <end position="22"/>
    </location>
</feature>
<sequence length="76" mass="8476">MRCVRPWTTSSQSSPSRAPSATCLPTSTPSVWWRSLSGESRLAGRMRMRHCNHLTRLFFTGGPPVCWGWDVGGLIL</sequence>
<evidence type="ECO:0000256" key="1">
    <source>
        <dbReference type="SAM" id="MobiDB-lite"/>
    </source>
</evidence>
<dbReference type="Proteomes" id="UP000028924">
    <property type="component" value="Unassembled WGS sequence"/>
</dbReference>
<comment type="caution">
    <text evidence="2">The sequence shown here is derived from an EMBL/GenBank/DDBJ whole genome shotgun (WGS) entry which is preliminary data.</text>
</comment>
<organism evidence="2 3">
    <name type="scientific">Auxenochlorella protothecoides</name>
    <name type="common">Green microalga</name>
    <name type="synonym">Chlorella protothecoides</name>
    <dbReference type="NCBI Taxonomy" id="3075"/>
    <lineage>
        <taxon>Eukaryota</taxon>
        <taxon>Viridiplantae</taxon>
        <taxon>Chlorophyta</taxon>
        <taxon>core chlorophytes</taxon>
        <taxon>Trebouxiophyceae</taxon>
        <taxon>Chlorellales</taxon>
        <taxon>Chlorellaceae</taxon>
        <taxon>Auxenochlorella</taxon>
    </lineage>
</organism>
<keyword evidence="3" id="KW-1185">Reference proteome</keyword>